<accession>A0AAP0CCE9</accession>
<evidence type="ECO:0000313" key="2">
    <source>
        <dbReference type="Proteomes" id="UP001408789"/>
    </source>
</evidence>
<comment type="caution">
    <text evidence="1">The sequence shown here is derived from an EMBL/GenBank/DDBJ whole genome shotgun (WGS) entry which is preliminary data.</text>
</comment>
<gene>
    <name evidence="1" type="ORF">SSX86_027664</name>
</gene>
<evidence type="ECO:0000313" key="1">
    <source>
        <dbReference type="EMBL" id="KAK9051039.1"/>
    </source>
</evidence>
<sequence>MAAAPGQWSSGLFDCDEDMSSCCLTCWCPCISFGQIAEIADKRNNSCFLHTILYTKLLLLTTGNCQWIYSCIYRSKLRKQYMLPEEPCDDCLVHCFCELCAICQEYRELKYRGLEPSLGWKENLARQSQGITMPPVPPSEMEMEMDS</sequence>
<protein>
    <recommendedName>
        <fullName evidence="3">PLAC8 motif-containing protein</fullName>
    </recommendedName>
</protein>
<keyword evidence="2" id="KW-1185">Reference proteome</keyword>
<dbReference type="AlphaFoldDB" id="A0AAP0CCE9"/>
<organism evidence="1 2">
    <name type="scientific">Deinandra increscens subsp. villosa</name>
    <dbReference type="NCBI Taxonomy" id="3103831"/>
    <lineage>
        <taxon>Eukaryota</taxon>
        <taxon>Viridiplantae</taxon>
        <taxon>Streptophyta</taxon>
        <taxon>Embryophyta</taxon>
        <taxon>Tracheophyta</taxon>
        <taxon>Spermatophyta</taxon>
        <taxon>Magnoliopsida</taxon>
        <taxon>eudicotyledons</taxon>
        <taxon>Gunneridae</taxon>
        <taxon>Pentapetalae</taxon>
        <taxon>asterids</taxon>
        <taxon>campanulids</taxon>
        <taxon>Asterales</taxon>
        <taxon>Asteraceae</taxon>
        <taxon>Asteroideae</taxon>
        <taxon>Heliantheae alliance</taxon>
        <taxon>Madieae</taxon>
        <taxon>Madiinae</taxon>
        <taxon>Deinandra</taxon>
    </lineage>
</organism>
<dbReference type="NCBIfam" id="TIGR01571">
    <property type="entry name" value="A_thal_Cys_rich"/>
    <property type="match status" value="1"/>
</dbReference>
<name>A0AAP0CCE9_9ASTR</name>
<reference evidence="1 2" key="1">
    <citation type="submission" date="2024-04" db="EMBL/GenBank/DDBJ databases">
        <title>The reference genome of an endangered Asteraceae, Deinandra increscens subsp. villosa, native to the Central Coast of California.</title>
        <authorList>
            <person name="Guilliams M."/>
            <person name="Hasenstab-Lehman K."/>
            <person name="Meyer R."/>
            <person name="Mcevoy S."/>
        </authorList>
    </citation>
    <scope>NUCLEOTIDE SEQUENCE [LARGE SCALE GENOMIC DNA]</scope>
    <source>
        <tissue evidence="1">Leaf</tissue>
    </source>
</reference>
<dbReference type="InterPro" id="IPR006461">
    <property type="entry name" value="PLAC_motif_containing"/>
</dbReference>
<dbReference type="Proteomes" id="UP001408789">
    <property type="component" value="Unassembled WGS sequence"/>
</dbReference>
<proteinExistence type="predicted"/>
<evidence type="ECO:0008006" key="3">
    <source>
        <dbReference type="Google" id="ProtNLM"/>
    </source>
</evidence>
<dbReference type="Pfam" id="PF04749">
    <property type="entry name" value="PLAC8"/>
    <property type="match status" value="1"/>
</dbReference>
<dbReference type="EMBL" id="JBCNJP010000027">
    <property type="protein sequence ID" value="KAK9051039.1"/>
    <property type="molecule type" value="Genomic_DNA"/>
</dbReference>
<dbReference type="PANTHER" id="PTHR15907">
    <property type="entry name" value="DUF614 FAMILY PROTEIN-RELATED"/>
    <property type="match status" value="1"/>
</dbReference>